<dbReference type="EMBL" id="JAIWYP010000002">
    <property type="protein sequence ID" value="KAH3861016.1"/>
    <property type="molecule type" value="Genomic_DNA"/>
</dbReference>
<evidence type="ECO:0000313" key="2">
    <source>
        <dbReference type="Proteomes" id="UP000828390"/>
    </source>
</evidence>
<comment type="caution">
    <text evidence="1">The sequence shown here is derived from an EMBL/GenBank/DDBJ whole genome shotgun (WGS) entry which is preliminary data.</text>
</comment>
<sequence>MLTVILQASELKTLVVGEEFLTVITFDMALYEKAVQLLDARLDLKGGVVPRLGELHTVMAALTALGTSIENSGIDDAWIEANVYGSATTS</sequence>
<keyword evidence="2" id="KW-1185">Reference proteome</keyword>
<reference evidence="1" key="2">
    <citation type="submission" date="2020-11" db="EMBL/GenBank/DDBJ databases">
        <authorList>
            <person name="McCartney M.A."/>
            <person name="Auch B."/>
            <person name="Kono T."/>
            <person name="Mallez S."/>
            <person name="Becker A."/>
            <person name="Gohl D.M."/>
            <person name="Silverstein K.A.T."/>
            <person name="Koren S."/>
            <person name="Bechman K.B."/>
            <person name="Herman A."/>
            <person name="Abrahante J.E."/>
            <person name="Garbe J."/>
        </authorList>
    </citation>
    <scope>NUCLEOTIDE SEQUENCE</scope>
    <source>
        <strain evidence="1">Duluth1</strain>
        <tissue evidence="1">Whole animal</tissue>
    </source>
</reference>
<organism evidence="1 2">
    <name type="scientific">Dreissena polymorpha</name>
    <name type="common">Zebra mussel</name>
    <name type="synonym">Mytilus polymorpha</name>
    <dbReference type="NCBI Taxonomy" id="45954"/>
    <lineage>
        <taxon>Eukaryota</taxon>
        <taxon>Metazoa</taxon>
        <taxon>Spiralia</taxon>
        <taxon>Lophotrochozoa</taxon>
        <taxon>Mollusca</taxon>
        <taxon>Bivalvia</taxon>
        <taxon>Autobranchia</taxon>
        <taxon>Heteroconchia</taxon>
        <taxon>Euheterodonta</taxon>
        <taxon>Imparidentia</taxon>
        <taxon>Neoheterodontei</taxon>
        <taxon>Myida</taxon>
        <taxon>Dreissenoidea</taxon>
        <taxon>Dreissenidae</taxon>
        <taxon>Dreissena</taxon>
    </lineage>
</organism>
<reference evidence="1" key="1">
    <citation type="journal article" date="2019" name="bioRxiv">
        <title>The Genome of the Zebra Mussel, Dreissena polymorpha: A Resource for Invasive Species Research.</title>
        <authorList>
            <person name="McCartney M.A."/>
            <person name="Auch B."/>
            <person name="Kono T."/>
            <person name="Mallez S."/>
            <person name="Zhang Y."/>
            <person name="Obille A."/>
            <person name="Becker A."/>
            <person name="Abrahante J.E."/>
            <person name="Garbe J."/>
            <person name="Badalamenti J.P."/>
            <person name="Herman A."/>
            <person name="Mangelson H."/>
            <person name="Liachko I."/>
            <person name="Sullivan S."/>
            <person name="Sone E.D."/>
            <person name="Koren S."/>
            <person name="Silverstein K.A.T."/>
            <person name="Beckman K.B."/>
            <person name="Gohl D.M."/>
        </authorList>
    </citation>
    <scope>NUCLEOTIDE SEQUENCE</scope>
    <source>
        <strain evidence="1">Duluth1</strain>
        <tissue evidence="1">Whole animal</tissue>
    </source>
</reference>
<dbReference type="PANTHER" id="PTHR47018:SF3">
    <property type="entry name" value="MYCBP-ASSOCIATED PROTEIN"/>
    <property type="match status" value="1"/>
</dbReference>
<accession>A0A9D4RAC4</accession>
<evidence type="ECO:0000313" key="1">
    <source>
        <dbReference type="EMBL" id="KAH3861016.1"/>
    </source>
</evidence>
<dbReference type="Proteomes" id="UP000828390">
    <property type="component" value="Unassembled WGS sequence"/>
</dbReference>
<protein>
    <submittedName>
        <fullName evidence="1">Uncharacterized protein</fullName>
    </submittedName>
</protein>
<gene>
    <name evidence="1" type="ORF">DPMN_023942</name>
</gene>
<name>A0A9D4RAC4_DREPO</name>
<dbReference type="PANTHER" id="PTHR47018">
    <property type="entry name" value="CXC DOMAIN-CONTAINING PROTEIN-RELATED"/>
    <property type="match status" value="1"/>
</dbReference>
<proteinExistence type="predicted"/>
<dbReference type="AlphaFoldDB" id="A0A9D4RAC4"/>